<dbReference type="EMBL" id="CAICTM010000176">
    <property type="protein sequence ID" value="CAB9503830.1"/>
    <property type="molecule type" value="Genomic_DNA"/>
</dbReference>
<keyword evidence="2" id="KW-1133">Transmembrane helix</keyword>
<evidence type="ECO:0000313" key="4">
    <source>
        <dbReference type="Proteomes" id="UP001153069"/>
    </source>
</evidence>
<name>A0A9N8H929_9STRA</name>
<evidence type="ECO:0000256" key="2">
    <source>
        <dbReference type="SAM" id="Phobius"/>
    </source>
</evidence>
<proteinExistence type="predicted"/>
<dbReference type="AlphaFoldDB" id="A0A9N8H929"/>
<feature type="transmembrane region" description="Helical" evidence="2">
    <location>
        <begin position="81"/>
        <end position="102"/>
    </location>
</feature>
<keyword evidence="4" id="KW-1185">Reference proteome</keyword>
<sequence>MTAVTSNNNHHKRDNHDTTCSVTLMKAAGRWGHARSPVPKLLANVGVPDRLWTDTFDQVARIQELAGRLDKSSSGWETARLAVNVLQVAFPIVLLVLVFASATTTHQMLLLKWAAVGALVLYCVFPIYSHNKMLENDDMMEELPLAWQSLAEERKPYFEEFGIHVAAYQWQPEGAEKPSVGGLQFIITTPSSSYEHPAVYYDNQQNGTLQIAPLATAYSIPETDQVAIDISRKESDEDDEEGNEMAPLVELIGFQ</sequence>
<feature type="region of interest" description="Disordered" evidence="1">
    <location>
        <begin position="233"/>
        <end position="255"/>
    </location>
</feature>
<feature type="transmembrane region" description="Helical" evidence="2">
    <location>
        <begin position="108"/>
        <end position="128"/>
    </location>
</feature>
<evidence type="ECO:0000313" key="3">
    <source>
        <dbReference type="EMBL" id="CAB9503830.1"/>
    </source>
</evidence>
<organism evidence="3 4">
    <name type="scientific">Seminavis robusta</name>
    <dbReference type="NCBI Taxonomy" id="568900"/>
    <lineage>
        <taxon>Eukaryota</taxon>
        <taxon>Sar</taxon>
        <taxon>Stramenopiles</taxon>
        <taxon>Ochrophyta</taxon>
        <taxon>Bacillariophyta</taxon>
        <taxon>Bacillariophyceae</taxon>
        <taxon>Bacillariophycidae</taxon>
        <taxon>Naviculales</taxon>
        <taxon>Naviculaceae</taxon>
        <taxon>Seminavis</taxon>
    </lineage>
</organism>
<comment type="caution">
    <text evidence="3">The sequence shown here is derived from an EMBL/GenBank/DDBJ whole genome shotgun (WGS) entry which is preliminary data.</text>
</comment>
<reference evidence="3" key="1">
    <citation type="submission" date="2020-06" db="EMBL/GenBank/DDBJ databases">
        <authorList>
            <consortium name="Plant Systems Biology data submission"/>
        </authorList>
    </citation>
    <scope>NUCLEOTIDE SEQUENCE</scope>
    <source>
        <strain evidence="3">D6</strain>
    </source>
</reference>
<gene>
    <name evidence="3" type="ORF">SEMRO_177_G077850.1</name>
</gene>
<protein>
    <submittedName>
        <fullName evidence="3">Uncharacterized protein</fullName>
    </submittedName>
</protein>
<evidence type="ECO:0000256" key="1">
    <source>
        <dbReference type="SAM" id="MobiDB-lite"/>
    </source>
</evidence>
<keyword evidence="2" id="KW-0472">Membrane</keyword>
<accession>A0A9N8H929</accession>
<keyword evidence="2" id="KW-0812">Transmembrane</keyword>
<dbReference type="Proteomes" id="UP001153069">
    <property type="component" value="Unassembled WGS sequence"/>
</dbReference>